<sequence>MYTTLKIAIFGLLSLATAVPSTSNADTGALFAIEKRCTGLYDLCNNDCCGSSTSCNYVPICHSSRCVSYDPTIHYDPPCP</sequence>
<keyword evidence="1" id="KW-0732">Signal</keyword>
<dbReference type="AlphaFoldDB" id="A0A1G4BG96"/>
<feature type="signal peptide" evidence="1">
    <location>
        <begin position="1"/>
        <end position="18"/>
    </location>
</feature>
<feature type="chain" id="PRO_5009602843" evidence="1">
    <location>
        <begin position="19"/>
        <end position="80"/>
    </location>
</feature>
<organism evidence="2 3">
    <name type="scientific">Colletotrichum orchidophilum</name>
    <dbReference type="NCBI Taxonomy" id="1209926"/>
    <lineage>
        <taxon>Eukaryota</taxon>
        <taxon>Fungi</taxon>
        <taxon>Dikarya</taxon>
        <taxon>Ascomycota</taxon>
        <taxon>Pezizomycotina</taxon>
        <taxon>Sordariomycetes</taxon>
        <taxon>Hypocreomycetidae</taxon>
        <taxon>Glomerellales</taxon>
        <taxon>Glomerellaceae</taxon>
        <taxon>Colletotrichum</taxon>
    </lineage>
</organism>
<evidence type="ECO:0000313" key="2">
    <source>
        <dbReference type="EMBL" id="OHF00414.1"/>
    </source>
</evidence>
<dbReference type="OrthoDB" id="4843483at2759"/>
<comment type="caution">
    <text evidence="2">The sequence shown here is derived from an EMBL/GenBank/DDBJ whole genome shotgun (WGS) entry which is preliminary data.</text>
</comment>
<dbReference type="RefSeq" id="XP_022477557.1">
    <property type="nucleotide sequence ID" value="XM_022615812.1"/>
</dbReference>
<dbReference type="GeneID" id="34557322"/>
<reference evidence="2 3" key="1">
    <citation type="submission" date="2016-09" db="EMBL/GenBank/DDBJ databases">
        <authorList>
            <person name="Capua I."/>
            <person name="De Benedictis P."/>
            <person name="Joannis T."/>
            <person name="Lombin L.H."/>
            <person name="Cattoli G."/>
        </authorList>
    </citation>
    <scope>NUCLEOTIDE SEQUENCE [LARGE SCALE GENOMIC DNA]</scope>
    <source>
        <strain evidence="2 3">IMI 309357</strain>
    </source>
</reference>
<evidence type="ECO:0000313" key="3">
    <source>
        <dbReference type="Proteomes" id="UP000176998"/>
    </source>
</evidence>
<accession>A0A1G4BG96</accession>
<protein>
    <submittedName>
        <fullName evidence="2">Uncharacterized protein</fullName>
    </submittedName>
</protein>
<proteinExistence type="predicted"/>
<dbReference type="EMBL" id="MJBS01000027">
    <property type="protein sequence ID" value="OHF00414.1"/>
    <property type="molecule type" value="Genomic_DNA"/>
</dbReference>
<gene>
    <name evidence="2" type="ORF">CORC01_04164</name>
</gene>
<evidence type="ECO:0000256" key="1">
    <source>
        <dbReference type="SAM" id="SignalP"/>
    </source>
</evidence>
<dbReference type="Proteomes" id="UP000176998">
    <property type="component" value="Unassembled WGS sequence"/>
</dbReference>
<keyword evidence="3" id="KW-1185">Reference proteome</keyword>
<name>A0A1G4BG96_9PEZI</name>